<dbReference type="Proteomes" id="UP001139193">
    <property type="component" value="Unassembled WGS sequence"/>
</dbReference>
<keyword evidence="2" id="KW-1185">Reference proteome</keyword>
<gene>
    <name evidence="1" type="ORF">MON38_16230</name>
</gene>
<evidence type="ECO:0000313" key="1">
    <source>
        <dbReference type="EMBL" id="MCI1188971.1"/>
    </source>
</evidence>
<reference evidence="1" key="1">
    <citation type="submission" date="2022-03" db="EMBL/GenBank/DDBJ databases">
        <title>Bacterial whole genome sequence for Hymenobacter sp. DH14.</title>
        <authorList>
            <person name="Le V."/>
        </authorList>
    </citation>
    <scope>NUCLEOTIDE SEQUENCE</scope>
    <source>
        <strain evidence="1">DH14</strain>
    </source>
</reference>
<comment type="caution">
    <text evidence="1">The sequence shown here is derived from an EMBL/GenBank/DDBJ whole genome shotgun (WGS) entry which is preliminary data.</text>
</comment>
<organism evidence="1 2">
    <name type="scientific">Hymenobacter cyanobacteriorum</name>
    <dbReference type="NCBI Taxonomy" id="2926463"/>
    <lineage>
        <taxon>Bacteria</taxon>
        <taxon>Pseudomonadati</taxon>
        <taxon>Bacteroidota</taxon>
        <taxon>Cytophagia</taxon>
        <taxon>Cytophagales</taxon>
        <taxon>Hymenobacteraceae</taxon>
        <taxon>Hymenobacter</taxon>
    </lineage>
</organism>
<dbReference type="EMBL" id="JALBGC010000004">
    <property type="protein sequence ID" value="MCI1188971.1"/>
    <property type="molecule type" value="Genomic_DNA"/>
</dbReference>
<sequence>MNSLSVILLLAAISSSINRPSEKVIAPDETNQAGIPLAKHNPVWVDRHNGRRYALPTSIGEKPVSFYLKNPAVSPLAKALYTSRFRPTDNDSTTQLLALATTKNQEIRPFYRWCLDFTIAISDGALGEYPGEPALAYATTYPQEFFSYMDKDKSGKRYERWRAIIAYSGPGSYNEANSAAKKKIIDRMAKNCPSCSDKIKHRISSFASDVTRTQAGHR</sequence>
<dbReference type="AlphaFoldDB" id="A0A9X1VHI6"/>
<protein>
    <submittedName>
        <fullName evidence="1">Uncharacterized protein</fullName>
    </submittedName>
</protein>
<dbReference type="RefSeq" id="WP_241937195.1">
    <property type="nucleotide sequence ID" value="NZ_JALBGC010000004.1"/>
</dbReference>
<proteinExistence type="predicted"/>
<name>A0A9X1VHI6_9BACT</name>
<evidence type="ECO:0000313" key="2">
    <source>
        <dbReference type="Proteomes" id="UP001139193"/>
    </source>
</evidence>
<accession>A0A9X1VHI6</accession>